<dbReference type="GO" id="GO:0006313">
    <property type="term" value="P:DNA transposition"/>
    <property type="evidence" value="ECO:0007669"/>
    <property type="project" value="InterPro"/>
</dbReference>
<sequence>MLHGCSTPGRPLQATLQGRYTYSTHDVLGEGRAARVYKGIDRRLGSPVAIKIYRDTDRMCQHCFHNSIEMSSWLKRPMGRLPAGSGGLWTVDIMGHSVDSRGYPGVDSDGVMFTVMELGAESLEDVLANRCREERHFSLTELRELHWALVSLACQLESHGVVHLDIKPSNIVRFLKGERCQWKLVDLDCAVRAGVAVRYGDVTFTPPYMAPELARAYLKAGPGNAQHCPVVLAVSMDLWSVGICVLETVFLSSLLTDRYLQLKRRTGGDNEFLRWLGEEPGGLILPNMYDAARRRSGELADFLVAILKKGKEPSEIADLLGRDTSSITRLLCVQKPVKKQGRPSALTKAQIDFLECKLDQMIVTADGQHTVTVEMLQKAAKIKASCRTILRALHEHHIFFRKLREKPVLTPEDVRDRFKFAKKYRSKTGTWWANRLDAFIDGKHFQVYLNSKVCSVLARDLAKVSPGKHKFTILEDNDPTGYKSAKGTSAKRAAGVHVFQIPRRSPDLSVLDYAIWAEVNKRLRKQETKWPKGKKETRASYIKRLKLTIRSRPKEFLDAIDSTRCTFISFDHFGDHWDFQLRTPKSERRAFQGVFQGLPTKRLHSVVHAGPVGGWAHKFERVVGRRVPPTNVRSTVVTFAAVLDETGLEAEVSLRGSSETFVNLFEEAQEPFNARAWVKRRQKADPGNKKKAKVEKFTPLDFAAMVLHKNLVTPNAVLAHVQEYGSHACQLCCLRNQKRLSELIEGALQWRDAKQLHALEQETVICHGPSKTARVPLIAGVTNAGKSLVLEPLLNVFDRKAVDFCPALGVSMALSSLVATKGMRFIYWDEFSPTEFASRSPRSPTVPAVTFKKLFAGQVLRVKVSQAHHDGNPDFRWTRGAALTAHMQSRVIQFDAHDRSKRLGSGAAAECLKHAWFDPWRKKMQMTTAPVRRAQSVQQLPSTSTRPADLDSRVRRTRSDLADQRSQLTLMMQACSQLAVQPIASTPADVSKGEGRVTFHTVLSSVYDSFNLGL</sequence>
<proteinExistence type="predicted"/>
<dbReference type="Pfam" id="PF00069">
    <property type="entry name" value="Pkinase"/>
    <property type="match status" value="1"/>
</dbReference>
<dbReference type="SMART" id="SM00220">
    <property type="entry name" value="S_TKc"/>
    <property type="match status" value="1"/>
</dbReference>
<reference evidence="2 3" key="1">
    <citation type="submission" date="2016-02" db="EMBL/GenBank/DDBJ databases">
        <title>Genome analysis of coral dinoflagellate symbionts highlights evolutionary adaptations to a symbiotic lifestyle.</title>
        <authorList>
            <person name="Aranda M."/>
            <person name="Li Y."/>
            <person name="Liew Y.J."/>
            <person name="Baumgarten S."/>
            <person name="Simakov O."/>
            <person name="Wilson M."/>
            <person name="Piel J."/>
            <person name="Ashoor H."/>
            <person name="Bougouffa S."/>
            <person name="Bajic V.B."/>
            <person name="Ryu T."/>
            <person name="Ravasi T."/>
            <person name="Bayer T."/>
            <person name="Micklem G."/>
            <person name="Kim H."/>
            <person name="Bhak J."/>
            <person name="Lajeunesse T.C."/>
            <person name="Voolstra C.R."/>
        </authorList>
    </citation>
    <scope>NUCLEOTIDE SEQUENCE [LARGE SCALE GENOMIC DNA]</scope>
    <source>
        <strain evidence="2 3">CCMP2467</strain>
    </source>
</reference>
<dbReference type="OrthoDB" id="444993at2759"/>
<dbReference type="InterPro" id="IPR011009">
    <property type="entry name" value="Kinase-like_dom_sf"/>
</dbReference>
<dbReference type="Proteomes" id="UP000186817">
    <property type="component" value="Unassembled WGS sequence"/>
</dbReference>
<dbReference type="Gene3D" id="3.30.200.20">
    <property type="entry name" value="Phosphorylase Kinase, domain 1"/>
    <property type="match status" value="1"/>
</dbReference>
<dbReference type="GO" id="GO:0005524">
    <property type="term" value="F:ATP binding"/>
    <property type="evidence" value="ECO:0007669"/>
    <property type="project" value="InterPro"/>
</dbReference>
<protein>
    <submittedName>
        <fullName evidence="2">Inhibitor of nuclear factor kappa-B kinase subunit epsilon</fullName>
    </submittedName>
</protein>
<accession>A0A1Q9C5X4</accession>
<dbReference type="PANTHER" id="PTHR44167">
    <property type="entry name" value="OVARIAN-SPECIFIC SERINE/THREONINE-PROTEIN KINASE LOK-RELATED"/>
    <property type="match status" value="1"/>
</dbReference>
<dbReference type="GO" id="GO:0044773">
    <property type="term" value="P:mitotic DNA damage checkpoint signaling"/>
    <property type="evidence" value="ECO:0007669"/>
    <property type="project" value="TreeGrafter"/>
</dbReference>
<dbReference type="InterPro" id="IPR036397">
    <property type="entry name" value="RNaseH_sf"/>
</dbReference>
<keyword evidence="2" id="KW-0808">Transferase</keyword>
<dbReference type="SUPFAM" id="SSF56112">
    <property type="entry name" value="Protein kinase-like (PK-like)"/>
    <property type="match status" value="1"/>
</dbReference>
<dbReference type="GO" id="GO:0005737">
    <property type="term" value="C:cytoplasm"/>
    <property type="evidence" value="ECO:0007669"/>
    <property type="project" value="TreeGrafter"/>
</dbReference>
<dbReference type="Gene3D" id="1.10.510.10">
    <property type="entry name" value="Transferase(Phosphotransferase) domain 1"/>
    <property type="match status" value="1"/>
</dbReference>
<dbReference type="EMBL" id="LSRX01001626">
    <property type="protein sequence ID" value="OLP78321.1"/>
    <property type="molecule type" value="Genomic_DNA"/>
</dbReference>
<keyword evidence="3" id="KW-1185">Reference proteome</keyword>
<dbReference type="GO" id="GO:0015074">
    <property type="term" value="P:DNA integration"/>
    <property type="evidence" value="ECO:0007669"/>
    <property type="project" value="InterPro"/>
</dbReference>
<name>A0A1Q9C5X4_SYMMI</name>
<dbReference type="InterPro" id="IPR000719">
    <property type="entry name" value="Prot_kinase_dom"/>
</dbReference>
<feature type="domain" description="Protein kinase" evidence="1">
    <location>
        <begin position="22"/>
        <end position="400"/>
    </location>
</feature>
<keyword evidence="2" id="KW-0418">Kinase</keyword>
<dbReference type="PANTHER" id="PTHR44167:SF24">
    <property type="entry name" value="SERINE_THREONINE-PROTEIN KINASE CHK2"/>
    <property type="match status" value="1"/>
</dbReference>
<comment type="caution">
    <text evidence="2">The sequence shown here is derived from an EMBL/GenBank/DDBJ whole genome shotgun (WGS) entry which is preliminary data.</text>
</comment>
<dbReference type="InterPro" id="IPR002492">
    <property type="entry name" value="Transposase_Tc1-like"/>
</dbReference>
<dbReference type="GO" id="GO:0004674">
    <property type="term" value="F:protein serine/threonine kinase activity"/>
    <property type="evidence" value="ECO:0007669"/>
    <property type="project" value="TreeGrafter"/>
</dbReference>
<evidence type="ECO:0000313" key="3">
    <source>
        <dbReference type="Proteomes" id="UP000186817"/>
    </source>
</evidence>
<dbReference type="PROSITE" id="PS50011">
    <property type="entry name" value="PROTEIN_KINASE_DOM"/>
    <property type="match status" value="1"/>
</dbReference>
<dbReference type="Pfam" id="PF01498">
    <property type="entry name" value="HTH_Tnp_Tc3_2"/>
    <property type="match status" value="1"/>
</dbReference>
<dbReference type="AlphaFoldDB" id="A0A1Q9C5X4"/>
<organism evidence="2 3">
    <name type="scientific">Symbiodinium microadriaticum</name>
    <name type="common">Dinoflagellate</name>
    <name type="synonym">Zooxanthella microadriatica</name>
    <dbReference type="NCBI Taxonomy" id="2951"/>
    <lineage>
        <taxon>Eukaryota</taxon>
        <taxon>Sar</taxon>
        <taxon>Alveolata</taxon>
        <taxon>Dinophyceae</taxon>
        <taxon>Suessiales</taxon>
        <taxon>Symbiodiniaceae</taxon>
        <taxon>Symbiodinium</taxon>
    </lineage>
</organism>
<gene>
    <name evidence="2" type="primary">Ikbke</name>
    <name evidence="2" type="ORF">AK812_SmicGene41513</name>
</gene>
<dbReference type="Gene3D" id="3.30.420.10">
    <property type="entry name" value="Ribonuclease H-like superfamily/Ribonuclease H"/>
    <property type="match status" value="1"/>
</dbReference>
<dbReference type="GO" id="GO:0005634">
    <property type="term" value="C:nucleus"/>
    <property type="evidence" value="ECO:0007669"/>
    <property type="project" value="TreeGrafter"/>
</dbReference>
<dbReference type="GO" id="GO:0003677">
    <property type="term" value="F:DNA binding"/>
    <property type="evidence" value="ECO:0007669"/>
    <property type="project" value="InterPro"/>
</dbReference>
<evidence type="ECO:0000259" key="1">
    <source>
        <dbReference type="PROSITE" id="PS50011"/>
    </source>
</evidence>
<evidence type="ECO:0000313" key="2">
    <source>
        <dbReference type="EMBL" id="OLP78321.1"/>
    </source>
</evidence>